<dbReference type="CDD" id="cd05379">
    <property type="entry name" value="CAP_bacterial"/>
    <property type="match status" value="1"/>
</dbReference>
<feature type="signal peptide" evidence="1">
    <location>
        <begin position="1"/>
        <end position="24"/>
    </location>
</feature>
<protein>
    <submittedName>
        <fullName evidence="3">8237_t:CDS:1</fullName>
    </submittedName>
</protein>
<feature type="non-terminal residue" evidence="3">
    <location>
        <position position="1"/>
    </location>
</feature>
<dbReference type="EMBL" id="CAJVPP010008247">
    <property type="protein sequence ID" value="CAG8695428.1"/>
    <property type="molecule type" value="Genomic_DNA"/>
</dbReference>
<keyword evidence="4" id="KW-1185">Reference proteome</keyword>
<dbReference type="Pfam" id="PF00188">
    <property type="entry name" value="CAP"/>
    <property type="match status" value="1"/>
</dbReference>
<evidence type="ECO:0000313" key="4">
    <source>
        <dbReference type="Proteomes" id="UP000789375"/>
    </source>
</evidence>
<feature type="domain" description="SCP" evidence="2">
    <location>
        <begin position="31"/>
        <end position="143"/>
    </location>
</feature>
<reference evidence="3" key="1">
    <citation type="submission" date="2021-06" db="EMBL/GenBank/DDBJ databases">
        <authorList>
            <person name="Kallberg Y."/>
            <person name="Tangrot J."/>
            <person name="Rosling A."/>
        </authorList>
    </citation>
    <scope>NUCLEOTIDE SEQUENCE</scope>
    <source>
        <strain evidence="3">87-6 pot B 2015</strain>
    </source>
</reference>
<gene>
    <name evidence="3" type="ORF">FMOSSE_LOCUS13553</name>
</gene>
<dbReference type="AlphaFoldDB" id="A0A9N9EUE8"/>
<organism evidence="3 4">
    <name type="scientific">Funneliformis mosseae</name>
    <name type="common">Endomycorrhizal fungus</name>
    <name type="synonym">Glomus mosseae</name>
    <dbReference type="NCBI Taxonomy" id="27381"/>
    <lineage>
        <taxon>Eukaryota</taxon>
        <taxon>Fungi</taxon>
        <taxon>Fungi incertae sedis</taxon>
        <taxon>Mucoromycota</taxon>
        <taxon>Glomeromycotina</taxon>
        <taxon>Glomeromycetes</taxon>
        <taxon>Glomerales</taxon>
        <taxon>Glomeraceae</taxon>
        <taxon>Funneliformis</taxon>
    </lineage>
</organism>
<name>A0A9N9EUE8_FUNMO</name>
<comment type="caution">
    <text evidence="3">The sequence shown here is derived from an EMBL/GenBank/DDBJ whole genome shotgun (WGS) entry which is preliminary data.</text>
</comment>
<dbReference type="PANTHER" id="PTHR31157">
    <property type="entry name" value="SCP DOMAIN-CONTAINING PROTEIN"/>
    <property type="match status" value="1"/>
</dbReference>
<feature type="chain" id="PRO_5040121897" evidence="1">
    <location>
        <begin position="25"/>
        <end position="188"/>
    </location>
</feature>
<dbReference type="PANTHER" id="PTHR31157:SF1">
    <property type="entry name" value="SCP DOMAIN-CONTAINING PROTEIN"/>
    <property type="match status" value="1"/>
</dbReference>
<evidence type="ECO:0000256" key="1">
    <source>
        <dbReference type="SAM" id="SignalP"/>
    </source>
</evidence>
<dbReference type="InterPro" id="IPR014044">
    <property type="entry name" value="CAP_dom"/>
</dbReference>
<accession>A0A9N9EUE8</accession>
<proteinExistence type="predicted"/>
<evidence type="ECO:0000313" key="3">
    <source>
        <dbReference type="EMBL" id="CAG8695428.1"/>
    </source>
</evidence>
<dbReference type="Proteomes" id="UP000789375">
    <property type="component" value="Unassembled WGS sequence"/>
</dbReference>
<keyword evidence="1" id="KW-0732">Signal</keyword>
<dbReference type="SUPFAM" id="SSF55797">
    <property type="entry name" value="PR-1-like"/>
    <property type="match status" value="1"/>
</dbReference>
<dbReference type="Gene3D" id="3.40.33.10">
    <property type="entry name" value="CAP"/>
    <property type="match status" value="1"/>
</dbReference>
<evidence type="ECO:0000259" key="2">
    <source>
        <dbReference type="Pfam" id="PF00188"/>
    </source>
</evidence>
<sequence>MIAIKFSCAFLIISTVTLVTVVNAFNPKLVLQLVNDERSKVGASALTLDGQLTQAAQTQTDYMVYSGKLTHENPIGDLGKRIRDTGYIYSDNNYAENVAVGYGTDEEVRVVQSWMSSSDQQNILNPAFTNMGVAFGGETYWTQVFATPSEQISVNFRQNMPTNANFRNSLPTSVNFRQSTPTNVNFRH</sequence>
<dbReference type="InterPro" id="IPR035940">
    <property type="entry name" value="CAP_sf"/>
</dbReference>